<dbReference type="SMART" id="SM00543">
    <property type="entry name" value="MIF4G"/>
    <property type="match status" value="1"/>
</dbReference>
<evidence type="ECO:0000313" key="9">
    <source>
        <dbReference type="Proteomes" id="UP000242146"/>
    </source>
</evidence>
<comment type="caution">
    <text evidence="8">The sequence shown here is derived from an EMBL/GenBank/DDBJ whole genome shotgun (WGS) entry which is preliminary data.</text>
</comment>
<evidence type="ECO:0000256" key="2">
    <source>
        <dbReference type="ARBA" id="ARBA00007413"/>
    </source>
</evidence>
<dbReference type="GO" id="GO:0005634">
    <property type="term" value="C:nucleus"/>
    <property type="evidence" value="ECO:0007669"/>
    <property type="project" value="UniProtKB-SubCell"/>
</dbReference>
<gene>
    <name evidence="8" type="ORF">DM01DRAFT_1338083</name>
</gene>
<dbReference type="AlphaFoldDB" id="A0A1X2GAM4"/>
<keyword evidence="9" id="KW-1185">Reference proteome</keyword>
<name>A0A1X2GAM4_9FUNG</name>
<dbReference type="EMBL" id="MCGT01000026">
    <property type="protein sequence ID" value="ORX49397.1"/>
    <property type="molecule type" value="Genomic_DNA"/>
</dbReference>
<dbReference type="InterPro" id="IPR027159">
    <property type="entry name" value="CBP80"/>
</dbReference>
<evidence type="ECO:0000256" key="6">
    <source>
        <dbReference type="SAM" id="MobiDB-lite"/>
    </source>
</evidence>
<reference evidence="8 9" key="1">
    <citation type="submission" date="2016-07" db="EMBL/GenBank/DDBJ databases">
        <title>Pervasive Adenine N6-methylation of Active Genes in Fungi.</title>
        <authorList>
            <consortium name="DOE Joint Genome Institute"/>
            <person name="Mondo S.J."/>
            <person name="Dannebaum R.O."/>
            <person name="Kuo R.C."/>
            <person name="Labutti K."/>
            <person name="Haridas S."/>
            <person name="Kuo A."/>
            <person name="Salamov A."/>
            <person name="Ahrendt S.R."/>
            <person name="Lipzen A."/>
            <person name="Sullivan W."/>
            <person name="Andreopoulos W.B."/>
            <person name="Clum A."/>
            <person name="Lindquist E."/>
            <person name="Daum C."/>
            <person name="Ramamoorthy G.K."/>
            <person name="Gryganskyi A."/>
            <person name="Culley D."/>
            <person name="Magnuson J.K."/>
            <person name="James T.Y."/>
            <person name="O'Malley M.A."/>
            <person name="Stajich J.E."/>
            <person name="Spatafora J.W."/>
            <person name="Visel A."/>
            <person name="Grigoriev I.V."/>
        </authorList>
    </citation>
    <scope>NUCLEOTIDE SEQUENCE [LARGE SCALE GENOMIC DNA]</scope>
    <source>
        <strain evidence="8 9">NRRL 3301</strain>
    </source>
</reference>
<dbReference type="STRING" id="101127.A0A1X2GAM4"/>
<feature type="domain" description="MIF4G" evidence="7">
    <location>
        <begin position="55"/>
        <end position="269"/>
    </location>
</feature>
<dbReference type="PANTHER" id="PTHR12412">
    <property type="entry name" value="CAP BINDING PROTEIN"/>
    <property type="match status" value="1"/>
</dbReference>
<evidence type="ECO:0000256" key="1">
    <source>
        <dbReference type="ARBA" id="ARBA00004123"/>
    </source>
</evidence>
<dbReference type="Gene3D" id="1.25.40.180">
    <property type="match status" value="3"/>
</dbReference>
<protein>
    <recommendedName>
        <fullName evidence="7">MIF4G domain-containing protein</fullName>
    </recommendedName>
</protein>
<evidence type="ECO:0000256" key="5">
    <source>
        <dbReference type="ARBA" id="ARBA00023242"/>
    </source>
</evidence>
<evidence type="ECO:0000256" key="4">
    <source>
        <dbReference type="ARBA" id="ARBA00023187"/>
    </source>
</evidence>
<proteinExistence type="inferred from homology"/>
<dbReference type="InterPro" id="IPR015174">
    <property type="entry name" value="MIF4G-like_typ-2"/>
</dbReference>
<dbReference type="InterPro" id="IPR016024">
    <property type="entry name" value="ARM-type_fold"/>
</dbReference>
<dbReference type="GO" id="GO:0003729">
    <property type="term" value="F:mRNA binding"/>
    <property type="evidence" value="ECO:0007669"/>
    <property type="project" value="TreeGrafter"/>
</dbReference>
<dbReference type="Pfam" id="PF02854">
    <property type="entry name" value="MIF4G"/>
    <property type="match status" value="1"/>
</dbReference>
<dbReference type="GO" id="GO:0005846">
    <property type="term" value="C:nuclear cap binding complex"/>
    <property type="evidence" value="ECO:0007669"/>
    <property type="project" value="InterPro"/>
</dbReference>
<organism evidence="8 9">
    <name type="scientific">Hesseltinella vesiculosa</name>
    <dbReference type="NCBI Taxonomy" id="101127"/>
    <lineage>
        <taxon>Eukaryota</taxon>
        <taxon>Fungi</taxon>
        <taxon>Fungi incertae sedis</taxon>
        <taxon>Mucoromycota</taxon>
        <taxon>Mucoromycotina</taxon>
        <taxon>Mucoromycetes</taxon>
        <taxon>Mucorales</taxon>
        <taxon>Cunninghamellaceae</taxon>
        <taxon>Hesseltinella</taxon>
    </lineage>
</organism>
<dbReference type="GO" id="GO:0006397">
    <property type="term" value="P:mRNA processing"/>
    <property type="evidence" value="ECO:0007669"/>
    <property type="project" value="UniProtKB-KW"/>
</dbReference>
<dbReference type="GO" id="GO:0000184">
    <property type="term" value="P:nuclear-transcribed mRNA catabolic process, nonsense-mediated decay"/>
    <property type="evidence" value="ECO:0007669"/>
    <property type="project" value="TreeGrafter"/>
</dbReference>
<evidence type="ECO:0000259" key="7">
    <source>
        <dbReference type="SMART" id="SM00543"/>
    </source>
</evidence>
<evidence type="ECO:0000313" key="8">
    <source>
        <dbReference type="EMBL" id="ORX49397.1"/>
    </source>
</evidence>
<comment type="similarity">
    <text evidence="2">Belongs to the NCBP1 family.</text>
</comment>
<dbReference type="Pfam" id="PF09088">
    <property type="entry name" value="MIF4G_like"/>
    <property type="match status" value="1"/>
</dbReference>
<keyword evidence="4" id="KW-0508">mRNA splicing</keyword>
<keyword evidence="3" id="KW-0507">mRNA processing</keyword>
<dbReference type="Pfam" id="PF09090">
    <property type="entry name" value="MIF4G_like_2"/>
    <property type="match status" value="1"/>
</dbReference>
<dbReference type="GO" id="GO:0000339">
    <property type="term" value="F:RNA cap binding"/>
    <property type="evidence" value="ECO:0007669"/>
    <property type="project" value="InterPro"/>
</dbReference>
<dbReference type="Proteomes" id="UP000242146">
    <property type="component" value="Unassembled WGS sequence"/>
</dbReference>
<feature type="region of interest" description="Disordered" evidence="6">
    <location>
        <begin position="1"/>
        <end position="53"/>
    </location>
</feature>
<dbReference type="GO" id="GO:0006406">
    <property type="term" value="P:mRNA export from nucleus"/>
    <property type="evidence" value="ECO:0007669"/>
    <property type="project" value="InterPro"/>
</dbReference>
<sequence>MGYRGRGRRQYDNGGNRRGGHRDRHHPYGQGSGQNYHKRKQQRRYSPEREEDNTQDRLRGLIIKIGDKITADLQSNLLKMRNILETDYDNYSTMIEETLQACVSELSVKAPIYGALIGLLNSHNVDGGSNLAKLMDALSRHFSKLVIDEDWTRVKIMLRFYGEAVNNNVISPSDYCELLADFLTPLANANEYRPLCDTMVYLVLSSLPWCGKTLAERASAEFSSLLATIDSYMGKRQTTDLSTPSVFKEEYQDLLLHMWQSIQALRSKGWEDLKVLVRPHKWFIEENQGASQHKLPKVDGQGLESTTKFIQPLPILKIFTEEDGKTTRSLPDHDSLEYFLLHDMIADTSLLFESNRKESAKFLINIATGCPASIFTKPDDGDDYGMSLWVFAELLMETLMSQMLHLPKPCCPTVYFPALMIELVRLDKEEFPRALGRTVKTLFDRLPTMDVACIERLWTWFAMHLSNFGFQWDWAAWESALTKDPMHPQVCFMRETLEKEIRLSYFDRIKNSLPSDLATSLLPSQAPAPQFAYADKAHELHDAATKVVQALKNKVAVDDVQAILNSIKQDLATKGYTAGKQDAVAQELFIQCLLLVGCKSFSHVLNVIERYIDVLRLFNQSSDGKVRTMEVIAAFWKQNSQFLAILVDKFLNYRIVDPTSVVVWVFDSALMHNPSRAFIWDILKSTLDKVVSRVDQVEAKLDSFKDVHQENQTQRMGQPETEESRAMAQQELDTLHIVESSLNTVRQERQEVFLTMHRKFESSLQTLLASAPAENLEDDWTRWWINGRFKEMQRLYPS</sequence>
<dbReference type="SUPFAM" id="SSF48371">
    <property type="entry name" value="ARM repeat"/>
    <property type="match status" value="3"/>
</dbReference>
<evidence type="ECO:0000256" key="3">
    <source>
        <dbReference type="ARBA" id="ARBA00022664"/>
    </source>
</evidence>
<dbReference type="OrthoDB" id="10252707at2759"/>
<feature type="compositionally biased region" description="Basic residues" evidence="6">
    <location>
        <begin position="18"/>
        <end position="27"/>
    </location>
</feature>
<dbReference type="PANTHER" id="PTHR12412:SF2">
    <property type="entry name" value="NUCLEAR CAP-BINDING PROTEIN SUBUNIT 1"/>
    <property type="match status" value="1"/>
</dbReference>
<dbReference type="InterPro" id="IPR015172">
    <property type="entry name" value="MIF4G-like_typ-1"/>
</dbReference>
<dbReference type="GO" id="GO:0008380">
    <property type="term" value="P:RNA splicing"/>
    <property type="evidence" value="ECO:0007669"/>
    <property type="project" value="UniProtKB-KW"/>
</dbReference>
<dbReference type="InterPro" id="IPR003890">
    <property type="entry name" value="MIF4G-like_typ-3"/>
</dbReference>
<keyword evidence="5" id="KW-0539">Nucleus</keyword>
<accession>A0A1X2GAM4</accession>
<comment type="subcellular location">
    <subcellularLocation>
        <location evidence="1">Nucleus</location>
    </subcellularLocation>
</comment>